<dbReference type="AlphaFoldDB" id="A0A835HHE7"/>
<accession>A0A835HHE7</accession>
<evidence type="ECO:0000313" key="1">
    <source>
        <dbReference type="EMBL" id="KAF9599746.1"/>
    </source>
</evidence>
<sequence length="105" mass="12425">MEAEIQVAEVAVKIGEHLQGREFAFERDFLEVIKAINEPESYCEVQLKLVFESGKKRSRSLFWKVCAEMRRRQVARNKRSSFSRFHYNPFSYSLNFDNDNSGFFC</sequence>
<reference evidence="1 2" key="1">
    <citation type="submission" date="2020-10" db="EMBL/GenBank/DDBJ databases">
        <title>The Coptis chinensis genome and diversification of protoberbering-type alkaloids.</title>
        <authorList>
            <person name="Wang B."/>
            <person name="Shu S."/>
            <person name="Song C."/>
            <person name="Liu Y."/>
        </authorList>
    </citation>
    <scope>NUCLEOTIDE SEQUENCE [LARGE SCALE GENOMIC DNA]</scope>
    <source>
        <strain evidence="1">HL-2020</strain>
        <tissue evidence="1">Leaf</tissue>
    </source>
</reference>
<comment type="caution">
    <text evidence="1">The sequence shown here is derived from an EMBL/GenBank/DDBJ whole genome shotgun (WGS) entry which is preliminary data.</text>
</comment>
<keyword evidence="2" id="KW-1185">Reference proteome</keyword>
<protein>
    <submittedName>
        <fullName evidence="1">Uncharacterized protein</fullName>
    </submittedName>
</protein>
<organism evidence="1 2">
    <name type="scientific">Coptis chinensis</name>
    <dbReference type="NCBI Taxonomy" id="261450"/>
    <lineage>
        <taxon>Eukaryota</taxon>
        <taxon>Viridiplantae</taxon>
        <taxon>Streptophyta</taxon>
        <taxon>Embryophyta</taxon>
        <taxon>Tracheophyta</taxon>
        <taxon>Spermatophyta</taxon>
        <taxon>Magnoliopsida</taxon>
        <taxon>Ranunculales</taxon>
        <taxon>Ranunculaceae</taxon>
        <taxon>Coptidoideae</taxon>
        <taxon>Coptis</taxon>
    </lineage>
</organism>
<dbReference type="EMBL" id="JADFTS010000006">
    <property type="protein sequence ID" value="KAF9599746.1"/>
    <property type="molecule type" value="Genomic_DNA"/>
</dbReference>
<proteinExistence type="predicted"/>
<evidence type="ECO:0000313" key="2">
    <source>
        <dbReference type="Proteomes" id="UP000631114"/>
    </source>
</evidence>
<name>A0A835HHE7_9MAGN</name>
<gene>
    <name evidence="1" type="ORF">IFM89_001692</name>
</gene>
<dbReference type="OrthoDB" id="1932900at2759"/>
<dbReference type="Proteomes" id="UP000631114">
    <property type="component" value="Unassembled WGS sequence"/>
</dbReference>
<dbReference type="PANTHER" id="PTHR34538:SF4">
    <property type="entry name" value="EXPRESSED PROTEIN"/>
    <property type="match status" value="1"/>
</dbReference>
<dbReference type="PANTHER" id="PTHR34538">
    <property type="entry name" value="EXPRESSED PROTEIN"/>
    <property type="match status" value="1"/>
</dbReference>